<dbReference type="AlphaFoldDB" id="A0A1A7BKE5"/>
<proteinExistence type="predicted"/>
<protein>
    <submittedName>
        <fullName evidence="1">Uncharacterized protein</fullName>
    </submittedName>
</protein>
<dbReference type="Proteomes" id="UP000092484">
    <property type="component" value="Unassembled WGS sequence"/>
</dbReference>
<comment type="caution">
    <text evidence="1">The sequence shown here is derived from an EMBL/GenBank/DDBJ whole genome shotgun (WGS) entry which is preliminary data.</text>
</comment>
<evidence type="ECO:0000313" key="2">
    <source>
        <dbReference type="Proteomes" id="UP000092484"/>
    </source>
</evidence>
<reference evidence="1 2" key="1">
    <citation type="submission" date="2016-06" db="EMBL/GenBank/DDBJ databases">
        <title>Genome sequence of Porphyrobacter dokdonensis DSW-74.</title>
        <authorList>
            <person name="Kim J.F."/>
            <person name="Song J.Y."/>
        </authorList>
    </citation>
    <scope>NUCLEOTIDE SEQUENCE [LARGE SCALE GENOMIC DNA]</scope>
    <source>
        <strain evidence="1 2">DSW-74</strain>
    </source>
</reference>
<accession>A0A1A7BKE5</accession>
<keyword evidence="2" id="KW-1185">Reference proteome</keyword>
<sequence>MCLVFSLIFISFQMWLPAAAVIAICPVAAFAMRQQWPRLSSTARAQIEQIAHDPDAKASVRKVINAL</sequence>
<organism evidence="1 2">
    <name type="scientific">Erythrobacter dokdonensis DSW-74</name>
    <dbReference type="NCBI Taxonomy" id="1300349"/>
    <lineage>
        <taxon>Bacteria</taxon>
        <taxon>Pseudomonadati</taxon>
        <taxon>Pseudomonadota</taxon>
        <taxon>Alphaproteobacteria</taxon>
        <taxon>Sphingomonadales</taxon>
        <taxon>Erythrobacteraceae</taxon>
        <taxon>Erythrobacter/Porphyrobacter group</taxon>
        <taxon>Erythrobacter</taxon>
    </lineage>
</organism>
<dbReference type="EMBL" id="LZYB01000002">
    <property type="protein sequence ID" value="OBV11645.1"/>
    <property type="molecule type" value="Genomic_DNA"/>
</dbReference>
<name>A0A1A7BKE5_9SPHN</name>
<evidence type="ECO:0000313" key="1">
    <source>
        <dbReference type="EMBL" id="OBV11645.1"/>
    </source>
</evidence>
<gene>
    <name evidence="1" type="ORF">I603_1088</name>
</gene>